<dbReference type="EMBL" id="CP021109">
    <property type="protein sequence ID" value="ARP88669.1"/>
    <property type="molecule type" value="Genomic_DNA"/>
</dbReference>
<dbReference type="Pfam" id="PF13289">
    <property type="entry name" value="SIR2_2"/>
    <property type="match status" value="1"/>
</dbReference>
<dbReference type="InterPro" id="IPR014583">
    <property type="entry name" value="Uncharacterised_Sir2-like"/>
</dbReference>
<name>A0A1W6Z6E0_9BORD</name>
<dbReference type="PIRSF" id="PIRSF033541">
    <property type="entry name" value="ORF25P_Sir2"/>
    <property type="match status" value="1"/>
</dbReference>
<dbReference type="Proteomes" id="UP000194139">
    <property type="component" value="Chromosome"/>
</dbReference>
<dbReference type="Gene3D" id="3.40.50.1220">
    <property type="entry name" value="TPP-binding domain"/>
    <property type="match status" value="1"/>
</dbReference>
<evidence type="ECO:0000313" key="2">
    <source>
        <dbReference type="Proteomes" id="UP000194139"/>
    </source>
</evidence>
<evidence type="ECO:0000313" key="1">
    <source>
        <dbReference type="EMBL" id="ARP88669.1"/>
    </source>
</evidence>
<dbReference type="InterPro" id="IPR029035">
    <property type="entry name" value="DHS-like_NAD/FAD-binding_dom"/>
</dbReference>
<protein>
    <submittedName>
        <fullName evidence="1">Sir2 family NAD-dependent protein deacetylase</fullName>
    </submittedName>
</protein>
<sequence>MDALRQAYDDGRLILFAGAGVSAGLGLPTGPQLAAEMARHLREDPRTFCDYGDVRALAEYYRLRRGIGPLHEWMQREWHRSEIDIRQSEIHRLIVQGRFHSIYTTNFDRWLEAAHDAYGKPYVKISNVKDLARPVNGARRIVKFHGDLDDADSMVLDETSYFERLGLESPLDIRLRADLLVHPVLFIGYSISDINIRLLFWKLAKAWSGYRAADERPPSYIVWHQDNPVANAVLAQWGIQVIARHDDDPGNALLRFMRELATGG</sequence>
<proteinExistence type="predicted"/>
<accession>A0A1W6Z6E0</accession>
<gene>
    <name evidence="1" type="ORF">CAL13_11330</name>
</gene>
<organism evidence="1 2">
    <name type="scientific">Bordetella genomosp. 9</name>
    <dbReference type="NCBI Taxonomy" id="1416803"/>
    <lineage>
        <taxon>Bacteria</taxon>
        <taxon>Pseudomonadati</taxon>
        <taxon>Pseudomonadota</taxon>
        <taxon>Betaproteobacteria</taxon>
        <taxon>Burkholderiales</taxon>
        <taxon>Alcaligenaceae</taxon>
        <taxon>Bordetella</taxon>
    </lineage>
</organism>
<keyword evidence="2" id="KW-1185">Reference proteome</keyword>
<dbReference type="SUPFAM" id="SSF52467">
    <property type="entry name" value="DHS-like NAD/FAD-binding domain"/>
    <property type="match status" value="1"/>
</dbReference>
<dbReference type="AlphaFoldDB" id="A0A1W6Z6E0"/>
<reference evidence="1 2" key="1">
    <citation type="submission" date="2017-05" db="EMBL/GenBank/DDBJ databases">
        <title>Complete and WGS of Bordetella genogroups.</title>
        <authorList>
            <person name="Spilker T."/>
            <person name="LiPuma J."/>
        </authorList>
    </citation>
    <scope>NUCLEOTIDE SEQUENCE [LARGE SCALE GENOMIC DNA]</scope>
    <source>
        <strain evidence="1 2">AU17164</strain>
    </source>
</reference>